<feature type="compositionally biased region" description="Acidic residues" evidence="1">
    <location>
        <begin position="35"/>
        <end position="65"/>
    </location>
</feature>
<evidence type="ECO:0000313" key="3">
    <source>
        <dbReference type="Proteomes" id="UP001202328"/>
    </source>
</evidence>
<reference evidence="2" key="1">
    <citation type="submission" date="2022-04" db="EMBL/GenBank/DDBJ databases">
        <title>A functionally conserved STORR gene fusion in Papaver species that diverged 16.8 million years ago.</title>
        <authorList>
            <person name="Catania T."/>
        </authorList>
    </citation>
    <scope>NUCLEOTIDE SEQUENCE</scope>
    <source>
        <strain evidence="2">S-188037</strain>
    </source>
</reference>
<sequence length="222" mass="26589">MFSNFHNRRRRSALHRTVVRALFAAPPVADPEQHESDEDEEEDRNREEEDEEEVNLNSGQDDEIRDEIRHEAVANPCQHEVHHQSDEDEDEEILNNGRHDHREEEDEEEEFLNNGHHDHREEEDEEEEFLNNGHHDRREEEEEEQERGRREEDDDDEQSSYHLSGESISMFQIQAMVQFFLQKGIHVSHTSNIEQIQSFSCSKWSPIWVSKINWVFQLKDQP</sequence>
<protein>
    <submittedName>
        <fullName evidence="2">Uncharacterized protein</fullName>
    </submittedName>
</protein>
<organism evidence="2 3">
    <name type="scientific">Papaver atlanticum</name>
    <dbReference type="NCBI Taxonomy" id="357466"/>
    <lineage>
        <taxon>Eukaryota</taxon>
        <taxon>Viridiplantae</taxon>
        <taxon>Streptophyta</taxon>
        <taxon>Embryophyta</taxon>
        <taxon>Tracheophyta</taxon>
        <taxon>Spermatophyta</taxon>
        <taxon>Magnoliopsida</taxon>
        <taxon>Ranunculales</taxon>
        <taxon>Papaveraceae</taxon>
        <taxon>Papaveroideae</taxon>
        <taxon>Papaver</taxon>
    </lineage>
</organism>
<gene>
    <name evidence="2" type="ORF">MKW98_000425</name>
</gene>
<proteinExistence type="predicted"/>
<name>A0AAD4X7S1_9MAGN</name>
<accession>A0AAD4X7S1</accession>
<feature type="region of interest" description="Disordered" evidence="1">
    <location>
        <begin position="23"/>
        <end position="161"/>
    </location>
</feature>
<feature type="non-terminal residue" evidence="2">
    <location>
        <position position="222"/>
    </location>
</feature>
<evidence type="ECO:0000313" key="2">
    <source>
        <dbReference type="EMBL" id="KAI3861473.1"/>
    </source>
</evidence>
<dbReference type="AlphaFoldDB" id="A0AAD4X7S1"/>
<dbReference type="EMBL" id="JAJJMB010014260">
    <property type="protein sequence ID" value="KAI3861473.1"/>
    <property type="molecule type" value="Genomic_DNA"/>
</dbReference>
<evidence type="ECO:0000256" key="1">
    <source>
        <dbReference type="SAM" id="MobiDB-lite"/>
    </source>
</evidence>
<comment type="caution">
    <text evidence="2">The sequence shown here is derived from an EMBL/GenBank/DDBJ whole genome shotgun (WGS) entry which is preliminary data.</text>
</comment>
<dbReference type="Proteomes" id="UP001202328">
    <property type="component" value="Unassembled WGS sequence"/>
</dbReference>
<keyword evidence="3" id="KW-1185">Reference proteome</keyword>